<reference evidence="1 2" key="1">
    <citation type="journal article" date="2018" name="Sci. Rep.">
        <title>Genomic signatures of local adaptation to the degree of environmental predictability in rotifers.</title>
        <authorList>
            <person name="Franch-Gras L."/>
            <person name="Hahn C."/>
            <person name="Garcia-Roger E.M."/>
            <person name="Carmona M.J."/>
            <person name="Serra M."/>
            <person name="Gomez A."/>
        </authorList>
    </citation>
    <scope>NUCLEOTIDE SEQUENCE [LARGE SCALE GENOMIC DNA]</scope>
    <source>
        <strain evidence="1">HYR1</strain>
    </source>
</reference>
<dbReference type="AlphaFoldDB" id="A0A3M7PX88"/>
<name>A0A3M7PX88_BRAPC</name>
<proteinExistence type="predicted"/>
<dbReference type="EMBL" id="REGN01008548">
    <property type="protein sequence ID" value="RNA03298.1"/>
    <property type="molecule type" value="Genomic_DNA"/>
</dbReference>
<dbReference type="Proteomes" id="UP000276133">
    <property type="component" value="Unassembled WGS sequence"/>
</dbReference>
<evidence type="ECO:0000313" key="1">
    <source>
        <dbReference type="EMBL" id="RNA03298.1"/>
    </source>
</evidence>
<organism evidence="1 2">
    <name type="scientific">Brachionus plicatilis</name>
    <name type="common">Marine rotifer</name>
    <name type="synonym">Brachionus muelleri</name>
    <dbReference type="NCBI Taxonomy" id="10195"/>
    <lineage>
        <taxon>Eukaryota</taxon>
        <taxon>Metazoa</taxon>
        <taxon>Spiralia</taxon>
        <taxon>Gnathifera</taxon>
        <taxon>Rotifera</taxon>
        <taxon>Eurotatoria</taxon>
        <taxon>Monogononta</taxon>
        <taxon>Pseudotrocha</taxon>
        <taxon>Ploima</taxon>
        <taxon>Brachionidae</taxon>
        <taxon>Brachionus</taxon>
    </lineage>
</organism>
<evidence type="ECO:0000313" key="2">
    <source>
        <dbReference type="Proteomes" id="UP000276133"/>
    </source>
</evidence>
<keyword evidence="2" id="KW-1185">Reference proteome</keyword>
<comment type="caution">
    <text evidence="1">The sequence shown here is derived from an EMBL/GenBank/DDBJ whole genome shotgun (WGS) entry which is preliminary data.</text>
</comment>
<sequence length="237" mass="26346">MGYILNTSLTNISKYFKFSKASYKSFHSSKLFVLVGFFSSSKTSSSSESFKSTLVSTSDWLEVFLTLAGLILNFSKLNFNFSQFWLISSSNFSLCSGMVEIALQQKVIAVLVVSYPAKNISSVLLSASFTVNFQFSKSSDSKSFRIRVLDLSRDLDSGLLKRSIDESLARFSSLFEDEKSPHFFLISSILLKEGNRAGLRLSPRSLTEFSILLPFSFWVLGLGLESDLGSIRLGTKA</sequence>
<protein>
    <submittedName>
        <fullName evidence="1">Uncharacterized protein</fullName>
    </submittedName>
</protein>
<accession>A0A3M7PX88</accession>
<gene>
    <name evidence="1" type="ORF">BpHYR1_051663</name>
</gene>